<organism evidence="1 2">
    <name type="scientific">Rhynchophorus ferrugineus</name>
    <name type="common">Red palm weevil</name>
    <name type="synonym">Curculio ferrugineus</name>
    <dbReference type="NCBI Taxonomy" id="354439"/>
    <lineage>
        <taxon>Eukaryota</taxon>
        <taxon>Metazoa</taxon>
        <taxon>Ecdysozoa</taxon>
        <taxon>Arthropoda</taxon>
        <taxon>Hexapoda</taxon>
        <taxon>Insecta</taxon>
        <taxon>Pterygota</taxon>
        <taxon>Neoptera</taxon>
        <taxon>Endopterygota</taxon>
        <taxon>Coleoptera</taxon>
        <taxon>Polyphaga</taxon>
        <taxon>Cucujiformia</taxon>
        <taxon>Curculionidae</taxon>
        <taxon>Dryophthorinae</taxon>
        <taxon>Rhynchophorus</taxon>
    </lineage>
</organism>
<dbReference type="Proteomes" id="UP000625711">
    <property type="component" value="Unassembled WGS sequence"/>
</dbReference>
<protein>
    <submittedName>
        <fullName evidence="1">Uncharacterized protein</fullName>
    </submittedName>
</protein>
<comment type="caution">
    <text evidence="1">The sequence shown here is derived from an EMBL/GenBank/DDBJ whole genome shotgun (WGS) entry which is preliminary data.</text>
</comment>
<proteinExistence type="predicted"/>
<sequence length="95" mass="11264">MMEFTTKIIYFMFEAFYKTCPILAQTKVYYSLNLPEDRGIINSCSLSIFKDSANLWKFHSVHKKIYYKYYTFPKENLGEHCLTIGYFKLDVATSN</sequence>
<dbReference type="EMBL" id="JAACXV010000412">
    <property type="protein sequence ID" value="KAF7277843.1"/>
    <property type="molecule type" value="Genomic_DNA"/>
</dbReference>
<reference evidence="1" key="1">
    <citation type="submission" date="2020-08" db="EMBL/GenBank/DDBJ databases">
        <title>Genome sequencing and assembly of the red palm weevil Rhynchophorus ferrugineus.</title>
        <authorList>
            <person name="Dias G.B."/>
            <person name="Bergman C.M."/>
            <person name="Manee M."/>
        </authorList>
    </citation>
    <scope>NUCLEOTIDE SEQUENCE</scope>
    <source>
        <strain evidence="1">AA-2017</strain>
        <tissue evidence="1">Whole larva</tissue>
    </source>
</reference>
<dbReference type="AlphaFoldDB" id="A0A834MBR3"/>
<evidence type="ECO:0000313" key="1">
    <source>
        <dbReference type="EMBL" id="KAF7277843.1"/>
    </source>
</evidence>
<gene>
    <name evidence="1" type="ORF">GWI33_009100</name>
</gene>
<keyword evidence="2" id="KW-1185">Reference proteome</keyword>
<name>A0A834MBR3_RHYFE</name>
<accession>A0A834MBR3</accession>
<evidence type="ECO:0000313" key="2">
    <source>
        <dbReference type="Proteomes" id="UP000625711"/>
    </source>
</evidence>